<dbReference type="CDD" id="cd02976">
    <property type="entry name" value="NrdH"/>
    <property type="match status" value="1"/>
</dbReference>
<dbReference type="PANTHER" id="PTHR34386">
    <property type="entry name" value="GLUTAREDOXIN"/>
    <property type="match status" value="1"/>
</dbReference>
<accession>A0A937XFR1</accession>
<dbReference type="SUPFAM" id="SSF52833">
    <property type="entry name" value="Thioredoxin-like"/>
    <property type="match status" value="1"/>
</dbReference>
<sequence>MKLTHVPGRNAKHRVTLYALTTCGWCHKTKELLNSNQVQYEYIDVDQCKGEERAEASSKVRELNPRGSFPTVQIDAEVVAGFDEDRIRELLEL</sequence>
<comment type="caution">
    <text evidence="2">The sequence shown here is derived from an EMBL/GenBank/DDBJ whole genome shotgun (WGS) entry which is preliminary data.</text>
</comment>
<name>A0A937XFR1_UNCW3</name>
<dbReference type="Pfam" id="PF00462">
    <property type="entry name" value="Glutaredoxin"/>
    <property type="match status" value="1"/>
</dbReference>
<dbReference type="GO" id="GO:0045454">
    <property type="term" value="P:cell redox homeostasis"/>
    <property type="evidence" value="ECO:0007669"/>
    <property type="project" value="TreeGrafter"/>
</dbReference>
<dbReference type="PROSITE" id="PS51354">
    <property type="entry name" value="GLUTAREDOXIN_2"/>
    <property type="match status" value="1"/>
</dbReference>
<dbReference type="PROSITE" id="PS50404">
    <property type="entry name" value="GST_NTER"/>
    <property type="match status" value="1"/>
</dbReference>
<dbReference type="GO" id="GO:0009055">
    <property type="term" value="F:electron transfer activity"/>
    <property type="evidence" value="ECO:0007669"/>
    <property type="project" value="TreeGrafter"/>
</dbReference>
<dbReference type="InterPro" id="IPR036249">
    <property type="entry name" value="Thioredoxin-like_sf"/>
</dbReference>
<evidence type="ECO:0000259" key="1">
    <source>
        <dbReference type="PROSITE" id="PS50404"/>
    </source>
</evidence>
<dbReference type="EMBL" id="VGIR01000076">
    <property type="protein sequence ID" value="MBM3332327.1"/>
    <property type="molecule type" value="Genomic_DNA"/>
</dbReference>
<evidence type="ECO:0000313" key="3">
    <source>
        <dbReference type="Proteomes" id="UP000779900"/>
    </source>
</evidence>
<dbReference type="InterPro" id="IPR051548">
    <property type="entry name" value="Grx-like_ET"/>
</dbReference>
<dbReference type="InterPro" id="IPR002109">
    <property type="entry name" value="Glutaredoxin"/>
</dbReference>
<evidence type="ECO:0000313" key="2">
    <source>
        <dbReference type="EMBL" id="MBM3332327.1"/>
    </source>
</evidence>
<gene>
    <name evidence="2" type="ORF">FJY68_10865</name>
</gene>
<dbReference type="Gene3D" id="3.40.30.10">
    <property type="entry name" value="Glutaredoxin"/>
    <property type="match status" value="1"/>
</dbReference>
<organism evidence="2 3">
    <name type="scientific">candidate division WOR-3 bacterium</name>
    <dbReference type="NCBI Taxonomy" id="2052148"/>
    <lineage>
        <taxon>Bacteria</taxon>
        <taxon>Bacteria division WOR-3</taxon>
    </lineage>
</organism>
<dbReference type="InterPro" id="IPR004045">
    <property type="entry name" value="Glutathione_S-Trfase_N"/>
</dbReference>
<proteinExistence type="predicted"/>
<protein>
    <submittedName>
        <fullName evidence="2">Glutaredoxin family protein</fullName>
    </submittedName>
</protein>
<feature type="domain" description="GST N-terminal" evidence="1">
    <location>
        <begin position="13"/>
        <end position="93"/>
    </location>
</feature>
<dbReference type="PANTHER" id="PTHR34386:SF1">
    <property type="entry name" value="GLUTAREDOXIN-LIKE PROTEIN NRDH"/>
    <property type="match status" value="1"/>
</dbReference>
<dbReference type="AlphaFoldDB" id="A0A937XFR1"/>
<reference evidence="2" key="1">
    <citation type="submission" date="2019-03" db="EMBL/GenBank/DDBJ databases">
        <title>Lake Tanganyika Metagenome-Assembled Genomes (MAGs).</title>
        <authorList>
            <person name="Tran P."/>
        </authorList>
    </citation>
    <scope>NUCLEOTIDE SEQUENCE</scope>
    <source>
        <strain evidence="2">K_DeepCast_150m_m2_040</strain>
    </source>
</reference>
<dbReference type="Proteomes" id="UP000779900">
    <property type="component" value="Unassembled WGS sequence"/>
</dbReference>